<gene>
    <name evidence="1" type="ORF">LCGC14_2941730</name>
</gene>
<proteinExistence type="predicted"/>
<dbReference type="AlphaFoldDB" id="A0A0F8XHR5"/>
<accession>A0A0F8XHR5</accession>
<comment type="caution">
    <text evidence="1">The sequence shown here is derived from an EMBL/GenBank/DDBJ whole genome shotgun (WGS) entry which is preliminary data.</text>
</comment>
<evidence type="ECO:0000313" key="1">
    <source>
        <dbReference type="EMBL" id="KKK68672.1"/>
    </source>
</evidence>
<reference evidence="1" key="1">
    <citation type="journal article" date="2015" name="Nature">
        <title>Complex archaea that bridge the gap between prokaryotes and eukaryotes.</title>
        <authorList>
            <person name="Spang A."/>
            <person name="Saw J.H."/>
            <person name="Jorgensen S.L."/>
            <person name="Zaremba-Niedzwiedzka K."/>
            <person name="Martijn J."/>
            <person name="Lind A.E."/>
            <person name="van Eijk R."/>
            <person name="Schleper C."/>
            <person name="Guy L."/>
            <person name="Ettema T.J."/>
        </authorList>
    </citation>
    <scope>NUCLEOTIDE SEQUENCE</scope>
</reference>
<sequence length="192" mass="21271">MISGGNLVNLSQSVGGDILNLDDDTSGAVYQDENGDVFYVLSPPSGNAWVCHLATKTWGNDTNVNTPCFCVNDDGQLLGPVGGIINRYYHPDYNTDNGTSYLCKMRQAWLNLRSGNMDAKVRKIAVQTEDMYDECTLELFNQNGSQITTTFVGTDREVGIGGVSGRLFSALFTWYKGNIESLTYRFLRRRGH</sequence>
<protein>
    <submittedName>
        <fullName evidence="1">Uncharacterized protein</fullName>
    </submittedName>
</protein>
<organism evidence="1">
    <name type="scientific">marine sediment metagenome</name>
    <dbReference type="NCBI Taxonomy" id="412755"/>
    <lineage>
        <taxon>unclassified sequences</taxon>
        <taxon>metagenomes</taxon>
        <taxon>ecological metagenomes</taxon>
    </lineage>
</organism>
<dbReference type="EMBL" id="LAZR01059019">
    <property type="protein sequence ID" value="KKK68672.1"/>
    <property type="molecule type" value="Genomic_DNA"/>
</dbReference>
<name>A0A0F8XHR5_9ZZZZ</name>